<evidence type="ECO:0000313" key="3">
    <source>
        <dbReference type="Proteomes" id="UP000095329"/>
    </source>
</evidence>
<dbReference type="InterPro" id="IPR012349">
    <property type="entry name" value="Split_barrel_FMN-bd"/>
</dbReference>
<dbReference type="STRING" id="1306406.J116_019600"/>
<dbReference type="Pfam" id="PF01243">
    <property type="entry name" value="PNPOx_N"/>
    <property type="match status" value="1"/>
</dbReference>
<protein>
    <submittedName>
        <fullName evidence="2">Pyridoxamine 5'-phosphate oxidase</fullName>
    </submittedName>
</protein>
<gene>
    <name evidence="2" type="ORF">J116_019600</name>
</gene>
<dbReference type="Proteomes" id="UP000095329">
    <property type="component" value="Unassembled WGS sequence"/>
</dbReference>
<dbReference type="Gene3D" id="2.30.110.10">
    <property type="entry name" value="Electron Transport, Fmn-binding Protein, Chain A"/>
    <property type="match status" value="1"/>
</dbReference>
<evidence type="ECO:0000259" key="1">
    <source>
        <dbReference type="Pfam" id="PF01243"/>
    </source>
</evidence>
<dbReference type="InterPro" id="IPR011576">
    <property type="entry name" value="Pyridox_Oxase_N"/>
</dbReference>
<sequence length="151" mass="17353">MIIREPVRDREQRKRDVLRRLDEDHDLWVATASAAGEPLLVPLSFVWHDGTLLMSTRRTNPTARNLTPRGRVRLSLGHTRDVVLVDGLAEAVEGRDLPRASADAFAAKLGWDPRDREAWIYLRVTPRTVKAWREENELPGRLLMRDGTWLV</sequence>
<comment type="caution">
    <text evidence="2">The sequence shown here is derived from an EMBL/GenBank/DDBJ whole genome shotgun (WGS) entry which is preliminary data.</text>
</comment>
<keyword evidence="3" id="KW-1185">Reference proteome</keyword>
<proteinExistence type="predicted"/>
<accession>A0A1D3DVI3</accession>
<evidence type="ECO:0000313" key="2">
    <source>
        <dbReference type="EMBL" id="OEJ96334.1"/>
    </source>
</evidence>
<feature type="domain" description="Pyridoxamine 5'-phosphate oxidase N-terminal" evidence="1">
    <location>
        <begin position="25"/>
        <end position="132"/>
    </location>
</feature>
<dbReference type="RefSeq" id="WP_023588771.1">
    <property type="nucleotide sequence ID" value="NZ_ASHX02000001.1"/>
</dbReference>
<dbReference type="EMBL" id="ASHX02000001">
    <property type="protein sequence ID" value="OEJ96334.1"/>
    <property type="molecule type" value="Genomic_DNA"/>
</dbReference>
<name>A0A1D3DVI3_9ACTN</name>
<dbReference type="OrthoDB" id="3627463at2"/>
<dbReference type="SUPFAM" id="SSF50475">
    <property type="entry name" value="FMN-binding split barrel"/>
    <property type="match status" value="1"/>
</dbReference>
<dbReference type="AlphaFoldDB" id="A0A1D3DVI3"/>
<dbReference type="eggNOG" id="COG3576">
    <property type="taxonomic scope" value="Bacteria"/>
</dbReference>
<reference evidence="2 3" key="1">
    <citation type="journal article" date="2013" name="Genome Announc.">
        <title>Genome Sequence of Streptomyces violaceusniger Strain SPC6, a Halotolerant Streptomycete That Exhibits Rapid Growth and Development.</title>
        <authorList>
            <person name="Chen X."/>
            <person name="Zhang B."/>
            <person name="Zhang W."/>
            <person name="Wu X."/>
            <person name="Zhang M."/>
            <person name="Chen T."/>
            <person name="Liu G."/>
            <person name="Dyson P."/>
        </authorList>
    </citation>
    <scope>NUCLEOTIDE SEQUENCE [LARGE SCALE GENOMIC DNA]</scope>
    <source>
        <strain evidence="2 3">SPC6</strain>
    </source>
</reference>
<organism evidence="2 3">
    <name type="scientific">Streptomyces thermolilacinus SPC6</name>
    <dbReference type="NCBI Taxonomy" id="1306406"/>
    <lineage>
        <taxon>Bacteria</taxon>
        <taxon>Bacillati</taxon>
        <taxon>Actinomycetota</taxon>
        <taxon>Actinomycetes</taxon>
        <taxon>Kitasatosporales</taxon>
        <taxon>Streptomycetaceae</taxon>
        <taxon>Streptomyces</taxon>
    </lineage>
</organism>